<protein>
    <submittedName>
        <fullName evidence="1">Uncharacterized protein</fullName>
    </submittedName>
</protein>
<dbReference type="EMBL" id="OZ034821">
    <property type="protein sequence ID" value="CAL1406953.1"/>
    <property type="molecule type" value="Genomic_DNA"/>
</dbReference>
<reference evidence="1 2" key="1">
    <citation type="submission" date="2024-04" db="EMBL/GenBank/DDBJ databases">
        <authorList>
            <person name="Fracassetti M."/>
        </authorList>
    </citation>
    <scope>NUCLEOTIDE SEQUENCE [LARGE SCALE GENOMIC DNA]</scope>
</reference>
<accession>A0AAV2G8E0</accession>
<dbReference type="AlphaFoldDB" id="A0AAV2G8E0"/>
<name>A0AAV2G8E0_9ROSI</name>
<evidence type="ECO:0000313" key="2">
    <source>
        <dbReference type="Proteomes" id="UP001497516"/>
    </source>
</evidence>
<sequence>MASWLGLGWRVLKIEDLPGFIAGRPIFDGFAWVVVRGVVDRRWRGLGWVFLCSLPFSGVLLDLKATGGTGLGVSSVRRWCL</sequence>
<gene>
    <name evidence="1" type="ORF">LTRI10_LOCUS46645</name>
</gene>
<organism evidence="1 2">
    <name type="scientific">Linum trigynum</name>
    <dbReference type="NCBI Taxonomy" id="586398"/>
    <lineage>
        <taxon>Eukaryota</taxon>
        <taxon>Viridiplantae</taxon>
        <taxon>Streptophyta</taxon>
        <taxon>Embryophyta</taxon>
        <taxon>Tracheophyta</taxon>
        <taxon>Spermatophyta</taxon>
        <taxon>Magnoliopsida</taxon>
        <taxon>eudicotyledons</taxon>
        <taxon>Gunneridae</taxon>
        <taxon>Pentapetalae</taxon>
        <taxon>rosids</taxon>
        <taxon>fabids</taxon>
        <taxon>Malpighiales</taxon>
        <taxon>Linaceae</taxon>
        <taxon>Linum</taxon>
    </lineage>
</organism>
<keyword evidence="2" id="KW-1185">Reference proteome</keyword>
<dbReference type="Proteomes" id="UP001497516">
    <property type="component" value="Chromosome 8"/>
</dbReference>
<evidence type="ECO:0000313" key="1">
    <source>
        <dbReference type="EMBL" id="CAL1406953.1"/>
    </source>
</evidence>
<proteinExistence type="predicted"/>